<proteinExistence type="predicted"/>
<feature type="domain" description="UBC core" evidence="3">
    <location>
        <begin position="3"/>
        <end position="163"/>
    </location>
</feature>
<dbReference type="InterPro" id="IPR016135">
    <property type="entry name" value="UBQ-conjugating_enzyme/RWD"/>
</dbReference>
<evidence type="ECO:0000256" key="2">
    <source>
        <dbReference type="SAM" id="MobiDB-lite"/>
    </source>
</evidence>
<dbReference type="AlphaFoldDB" id="A0A433DI81"/>
<dbReference type="SUPFAM" id="SSF54495">
    <property type="entry name" value="UBC-like"/>
    <property type="match status" value="1"/>
</dbReference>
<evidence type="ECO:0000259" key="3">
    <source>
        <dbReference type="PROSITE" id="PS50127"/>
    </source>
</evidence>
<gene>
    <name evidence="4" type="ORF">BC936DRAFT_138875</name>
</gene>
<dbReference type="SMART" id="SM00212">
    <property type="entry name" value="UBCc"/>
    <property type="match status" value="1"/>
</dbReference>
<dbReference type="PANTHER" id="PTHR24067">
    <property type="entry name" value="UBIQUITIN-CONJUGATING ENZYME E2"/>
    <property type="match status" value="1"/>
</dbReference>
<dbReference type="InterPro" id="IPR000608">
    <property type="entry name" value="UBC"/>
</dbReference>
<feature type="region of interest" description="Disordered" evidence="2">
    <location>
        <begin position="721"/>
        <end position="758"/>
    </location>
</feature>
<reference evidence="4 5" key="1">
    <citation type="journal article" date="2018" name="New Phytol.">
        <title>Phylogenomics of Endogonaceae and evolution of mycorrhizas within Mucoromycota.</title>
        <authorList>
            <person name="Chang Y."/>
            <person name="Desiro A."/>
            <person name="Na H."/>
            <person name="Sandor L."/>
            <person name="Lipzen A."/>
            <person name="Clum A."/>
            <person name="Barry K."/>
            <person name="Grigoriev I.V."/>
            <person name="Martin F.M."/>
            <person name="Stajich J.E."/>
            <person name="Smith M.E."/>
            <person name="Bonito G."/>
            <person name="Spatafora J.W."/>
        </authorList>
    </citation>
    <scope>NUCLEOTIDE SEQUENCE [LARGE SCALE GENOMIC DNA]</scope>
    <source>
        <strain evidence="4 5">GMNB39</strain>
    </source>
</reference>
<dbReference type="Pfam" id="PF00179">
    <property type="entry name" value="UQ_con"/>
    <property type="match status" value="1"/>
</dbReference>
<evidence type="ECO:0000256" key="1">
    <source>
        <dbReference type="ARBA" id="ARBA00022786"/>
    </source>
</evidence>
<dbReference type="InterPro" id="IPR050113">
    <property type="entry name" value="Ub_conjugating_enzyme"/>
</dbReference>
<name>A0A433DI81_9FUNG</name>
<evidence type="ECO:0000313" key="5">
    <source>
        <dbReference type="Proteomes" id="UP000268093"/>
    </source>
</evidence>
<organism evidence="4 5">
    <name type="scientific">Jimgerdemannia flammicorona</name>
    <dbReference type="NCBI Taxonomy" id="994334"/>
    <lineage>
        <taxon>Eukaryota</taxon>
        <taxon>Fungi</taxon>
        <taxon>Fungi incertae sedis</taxon>
        <taxon>Mucoromycota</taxon>
        <taxon>Mucoromycotina</taxon>
        <taxon>Endogonomycetes</taxon>
        <taxon>Endogonales</taxon>
        <taxon>Endogonaceae</taxon>
        <taxon>Jimgerdemannia</taxon>
    </lineage>
</organism>
<comment type="caution">
    <text evidence="4">The sequence shown here is derived from an EMBL/GenBank/DDBJ whole genome shotgun (WGS) entry which is preliminary data.</text>
</comment>
<sequence>MDTWKLRLLQDIRELHFDPTPGVDVTIDDKDISQMCLVLTPQEGSPYLGLRLHFTVYIPTTYPMQPPEVTVNTSIAHPNVFGDFLCADVLKNEHEVAYDRALGYNGGYSPAYLLKNIFMNLLSFFGSNKVEQTGGYTASVNYQNHKYSNATICANFACPRCNFNMPGGLPGVIVSSADVAPGITPATSMDVDTVDNTMTAPTLARMARPTQARTLDRLPEDVWALIADDLPDQAIHCFCQVYPRFARIVRDYNLIIRRGLVCFYLRKPFTEAILGIGIQATVKGRKIDIRAREFELFSQEAFANCHLRRGIWNEPFTHFLPVALSTAHFERALPAIRESLLLLAAENQPRCPTWTPTLVLQIIPKMCNQMVLNLVEACSTSTTSIHTTTRLCASEKALTGYYLLLHLAQMLVRHHPTLQTHISTRLRDFVASVASRHKSVVPDLGEFLIYAMLDTDDAARGPAAWRDRLSVPFLAELLTRQVVWQLDPSKGNRPHLAYLEPADSPPSLSRLRDAFVASVTSMKLVMFQVTFLKLVRQNPPSEDRYGYPLSALPERLLRIVHDIDDLGARVLDAPVGDAGIPDVIDAWDGFLTILDIPVPDSGPAPGSRKDTIAAFVSRHLRNAVADSFRSGYHFCPYSTKQLYWMRRRIEPAAPAPIGWDNHGLEETRIRHGRSLPVLSFFPRAAQKNAGFRIAYEEARGVQAAEWTRRRGEQREKWYDDGGIEVRGTGGTEVRMGGTEIGGTEVRMGGTEIGGTGTRMGETEIRIGGMEIRMGRTGSRMRGAGTRMRGAGTRMRGAGTRMKGAGTRMKGAGTRMKGAGTRMREAGTQRNIEARGGVEVVVW</sequence>
<dbReference type="Gene3D" id="3.10.110.10">
    <property type="entry name" value="Ubiquitin Conjugating Enzyme"/>
    <property type="match status" value="1"/>
</dbReference>
<feature type="region of interest" description="Disordered" evidence="2">
    <location>
        <begin position="778"/>
        <end position="821"/>
    </location>
</feature>
<feature type="compositionally biased region" description="Low complexity" evidence="2">
    <location>
        <begin position="778"/>
        <end position="807"/>
    </location>
</feature>
<dbReference type="Proteomes" id="UP000268093">
    <property type="component" value="Unassembled WGS sequence"/>
</dbReference>
<keyword evidence="1" id="KW-0833">Ubl conjugation pathway</keyword>
<accession>A0A433DI81</accession>
<dbReference type="PROSITE" id="PS50127">
    <property type="entry name" value="UBC_2"/>
    <property type="match status" value="1"/>
</dbReference>
<dbReference type="EMBL" id="RBNI01001389">
    <property type="protein sequence ID" value="RUP50496.1"/>
    <property type="molecule type" value="Genomic_DNA"/>
</dbReference>
<protein>
    <recommendedName>
        <fullName evidence="3">UBC core domain-containing protein</fullName>
    </recommendedName>
</protein>
<dbReference type="OrthoDB" id="109543at2759"/>
<keyword evidence="5" id="KW-1185">Reference proteome</keyword>
<evidence type="ECO:0000313" key="4">
    <source>
        <dbReference type="EMBL" id="RUP50496.1"/>
    </source>
</evidence>